<accession>A0A3A1YKN4</accession>
<dbReference type="AlphaFoldDB" id="A0A3A1YKN4"/>
<dbReference type="InterPro" id="IPR050611">
    <property type="entry name" value="ABCF"/>
</dbReference>
<evidence type="ECO:0000256" key="2">
    <source>
        <dbReference type="ARBA" id="ARBA00022741"/>
    </source>
</evidence>
<evidence type="ECO:0000313" key="8">
    <source>
        <dbReference type="EMBL" id="RIY36804.1"/>
    </source>
</evidence>
<organism evidence="8 9">
    <name type="scientific">Psittacicella gerlachiana</name>
    <dbReference type="NCBI Taxonomy" id="2028574"/>
    <lineage>
        <taxon>Bacteria</taxon>
        <taxon>Pseudomonadati</taxon>
        <taxon>Pseudomonadota</taxon>
        <taxon>Gammaproteobacteria</taxon>
        <taxon>Pasteurellales</taxon>
        <taxon>Psittacicellaceae</taxon>
        <taxon>Psittacicella</taxon>
    </lineage>
</organism>
<feature type="domain" description="ABC transporter" evidence="7">
    <location>
        <begin position="310"/>
        <end position="535"/>
    </location>
</feature>
<feature type="coiled-coil region" evidence="6">
    <location>
        <begin position="587"/>
        <end position="654"/>
    </location>
</feature>
<dbReference type="Pfam" id="PF00005">
    <property type="entry name" value="ABC_tran"/>
    <property type="match status" value="2"/>
</dbReference>
<keyword evidence="6" id="KW-0175">Coiled coil</keyword>
<evidence type="ECO:0000256" key="3">
    <source>
        <dbReference type="ARBA" id="ARBA00022840"/>
    </source>
</evidence>
<dbReference type="PROSITE" id="PS50893">
    <property type="entry name" value="ABC_TRANSPORTER_2"/>
    <property type="match status" value="2"/>
</dbReference>
<keyword evidence="9" id="KW-1185">Reference proteome</keyword>
<keyword evidence="1" id="KW-0677">Repeat</keyword>
<dbReference type="InterPro" id="IPR027417">
    <property type="entry name" value="P-loop_NTPase"/>
</dbReference>
<dbReference type="Gene3D" id="3.40.50.300">
    <property type="entry name" value="P-loop containing nucleotide triphosphate hydrolases"/>
    <property type="match status" value="2"/>
</dbReference>
<dbReference type="RefSeq" id="WP_119534359.1">
    <property type="nucleotide sequence ID" value="NZ_NRJF01000054.1"/>
</dbReference>
<dbReference type="EMBL" id="NRJF01000054">
    <property type="protein sequence ID" value="RIY36804.1"/>
    <property type="molecule type" value="Genomic_DNA"/>
</dbReference>
<proteinExistence type="inferred from homology"/>
<keyword evidence="2" id="KW-0547">Nucleotide-binding</keyword>
<comment type="similarity">
    <text evidence="4">Belongs to the ABC transporter superfamily. ABCF family. YheS subfamily.</text>
</comment>
<dbReference type="PANTHER" id="PTHR19211:SF14">
    <property type="entry name" value="ATP-BINDING CASSETTE SUB-FAMILY F MEMBER 1"/>
    <property type="match status" value="1"/>
</dbReference>
<dbReference type="FunFam" id="3.40.50.300:FF:002053">
    <property type="entry name" value="ABC transporter ATP-binding protein"/>
    <property type="match status" value="1"/>
</dbReference>
<evidence type="ECO:0000256" key="6">
    <source>
        <dbReference type="SAM" id="Coils"/>
    </source>
</evidence>
<dbReference type="PROSITE" id="PS00211">
    <property type="entry name" value="ABC_TRANSPORTER_1"/>
    <property type="match status" value="1"/>
</dbReference>
<reference evidence="8 9" key="1">
    <citation type="submission" date="2017-08" db="EMBL/GenBank/DDBJ databases">
        <title>Reclassification of Bisgaard taxon 37 and 44.</title>
        <authorList>
            <person name="Christensen H."/>
        </authorList>
    </citation>
    <scope>NUCLEOTIDE SEQUENCE [LARGE SCALE GENOMIC DNA]</scope>
    <source>
        <strain evidence="8 9">EEAB3T1</strain>
    </source>
</reference>
<comment type="caution">
    <text evidence="8">The sequence shown here is derived from an EMBL/GenBank/DDBJ whole genome shotgun (WGS) entry which is preliminary data.</text>
</comment>
<dbReference type="GO" id="GO:0016887">
    <property type="term" value="F:ATP hydrolysis activity"/>
    <property type="evidence" value="ECO:0007669"/>
    <property type="project" value="InterPro"/>
</dbReference>
<gene>
    <name evidence="8" type="ORF">CKF59_02250</name>
</gene>
<evidence type="ECO:0000256" key="5">
    <source>
        <dbReference type="ARBA" id="ARBA00069073"/>
    </source>
</evidence>
<evidence type="ECO:0000256" key="1">
    <source>
        <dbReference type="ARBA" id="ARBA00022737"/>
    </source>
</evidence>
<dbReference type="InterPro" id="IPR003439">
    <property type="entry name" value="ABC_transporter-like_ATP-bd"/>
</dbReference>
<dbReference type="InterPro" id="IPR017871">
    <property type="entry name" value="ABC_transporter-like_CS"/>
</dbReference>
<dbReference type="InterPro" id="IPR003593">
    <property type="entry name" value="AAA+_ATPase"/>
</dbReference>
<feature type="domain" description="ABC transporter" evidence="7">
    <location>
        <begin position="2"/>
        <end position="250"/>
    </location>
</feature>
<name>A0A3A1YKN4_9GAMM</name>
<evidence type="ECO:0000313" key="9">
    <source>
        <dbReference type="Proteomes" id="UP000265964"/>
    </source>
</evidence>
<dbReference type="GO" id="GO:0005524">
    <property type="term" value="F:ATP binding"/>
    <property type="evidence" value="ECO:0007669"/>
    <property type="project" value="UniProtKB-KW"/>
</dbReference>
<keyword evidence="3" id="KW-0067">ATP-binding</keyword>
<dbReference type="Pfam" id="PF12848">
    <property type="entry name" value="ABC_tran_Xtn"/>
    <property type="match status" value="1"/>
</dbReference>
<dbReference type="SUPFAM" id="SSF52540">
    <property type="entry name" value="P-loop containing nucleoside triphosphate hydrolases"/>
    <property type="match status" value="2"/>
</dbReference>
<evidence type="ECO:0000256" key="4">
    <source>
        <dbReference type="ARBA" id="ARBA00061571"/>
    </source>
</evidence>
<evidence type="ECO:0000259" key="7">
    <source>
        <dbReference type="PROSITE" id="PS50893"/>
    </source>
</evidence>
<dbReference type="CDD" id="cd03221">
    <property type="entry name" value="ABCF_EF-3"/>
    <property type="match status" value="2"/>
</dbReference>
<dbReference type="SMART" id="SM00382">
    <property type="entry name" value="AAA"/>
    <property type="match status" value="2"/>
</dbReference>
<dbReference type="FunFam" id="3.40.50.300:FF:000011">
    <property type="entry name" value="Putative ABC transporter ATP-binding component"/>
    <property type="match status" value="1"/>
</dbReference>
<protein>
    <recommendedName>
        <fullName evidence="5">Probable ATP-binding protein YheS</fullName>
    </recommendedName>
</protein>
<sequence length="661" mass="75286">MITATNMNIWVGKRELLHSLNFTVNPGNRVALCGANGTGKTTLMNTFKLSPQDRKLQFAESLQIAPVRIAWVEQEVPNTSQAALDYVIHGDFAYAHWQQELAQAMQENNHELIALANAKLDELDAWTIKTRAAIILDGLGFTQEQQVTPVNQLSGGWRIRLNLARALLINSDLLLLDEPTNHLDIDAVYWLEDYLRKRYQGTIVFISHDQEFMDNLADHVLYIENETISSYTGNYSDFVRQRAQNREIQQKQYENQQKHIKKVQGFIERFRYKARKASQAQSRIKYLQKLELIDPVVTKNPFDFQFLESKRLPAVIATMRKANLGYISGNPVLKEVNFSLMPGMRLGLLGLNGAGKSTLIKAFAGELSALDGIGTIEINPLVQMGYFNQYVVDRLDLNASPIELLTRLDPQILPETARTFLGGFNFSGDKVFEKIENFSGGEKSRLALALIVYQRPNLLLLDEPTNHLDLEMRQALATALQEFTGSLIVVSHDRFLLSAVVEDFYLVHDGKVEEFAGDLNDYYKWVLNDKAQKEKQRLELQAATTKPQAKPLGDRTQANLSPLERVLADTRLARELKRLTLSKTQEQNRLLQQTEQLKQRLQVIEQEFLDPQVMADSNKIASLAQENNNLKSQILELEDAWMELEMEIEEITNEFVAKHAQ</sequence>
<dbReference type="PANTHER" id="PTHR19211">
    <property type="entry name" value="ATP-BINDING TRANSPORT PROTEIN-RELATED"/>
    <property type="match status" value="1"/>
</dbReference>
<dbReference type="OrthoDB" id="9762051at2"/>
<dbReference type="Proteomes" id="UP000265964">
    <property type="component" value="Unassembled WGS sequence"/>
</dbReference>
<dbReference type="InterPro" id="IPR032781">
    <property type="entry name" value="ABC_tran_Xtn"/>
</dbReference>